<feature type="domain" description="BTB" evidence="1">
    <location>
        <begin position="27"/>
        <end position="96"/>
    </location>
</feature>
<dbReference type="SUPFAM" id="SSF54695">
    <property type="entry name" value="POZ domain"/>
    <property type="match status" value="1"/>
</dbReference>
<dbReference type="InterPro" id="IPR011333">
    <property type="entry name" value="SKP1/BTB/POZ_sf"/>
</dbReference>
<evidence type="ECO:0000259" key="1">
    <source>
        <dbReference type="PROSITE" id="PS50097"/>
    </source>
</evidence>
<evidence type="ECO:0000313" key="3">
    <source>
        <dbReference type="Proteomes" id="UP000663193"/>
    </source>
</evidence>
<dbReference type="Proteomes" id="UP000663193">
    <property type="component" value="Chromosome 13"/>
</dbReference>
<dbReference type="RefSeq" id="XP_001795564.1">
    <property type="nucleotide sequence ID" value="XM_001795512.1"/>
</dbReference>
<dbReference type="Pfam" id="PF00651">
    <property type="entry name" value="BTB"/>
    <property type="match status" value="1"/>
</dbReference>
<dbReference type="OrthoDB" id="194443at2759"/>
<dbReference type="VEuPathDB" id="FungiDB:JI435_051540"/>
<dbReference type="AlphaFoldDB" id="A0A7U2I584"/>
<keyword evidence="3" id="KW-1185">Reference proteome</keyword>
<dbReference type="SMART" id="SM00225">
    <property type="entry name" value="BTB"/>
    <property type="match status" value="1"/>
</dbReference>
<dbReference type="EMBL" id="CP069035">
    <property type="protein sequence ID" value="QRD02179.1"/>
    <property type="molecule type" value="Genomic_DNA"/>
</dbReference>
<gene>
    <name evidence="2" type="ORF">JI435_051540</name>
</gene>
<name>A0A7U2I584_PHANO</name>
<dbReference type="PROSITE" id="PS50097">
    <property type="entry name" value="BTB"/>
    <property type="match status" value="1"/>
</dbReference>
<dbReference type="KEGG" id="pno:SNOG_05154"/>
<dbReference type="OMA" id="DIHCRID"/>
<evidence type="ECO:0000313" key="2">
    <source>
        <dbReference type="EMBL" id="QRD02179.1"/>
    </source>
</evidence>
<organism evidence="2 3">
    <name type="scientific">Phaeosphaeria nodorum (strain SN15 / ATCC MYA-4574 / FGSC 10173)</name>
    <name type="common">Glume blotch fungus</name>
    <name type="synonym">Parastagonospora nodorum</name>
    <dbReference type="NCBI Taxonomy" id="321614"/>
    <lineage>
        <taxon>Eukaryota</taxon>
        <taxon>Fungi</taxon>
        <taxon>Dikarya</taxon>
        <taxon>Ascomycota</taxon>
        <taxon>Pezizomycotina</taxon>
        <taxon>Dothideomycetes</taxon>
        <taxon>Pleosporomycetidae</taxon>
        <taxon>Pleosporales</taxon>
        <taxon>Pleosporineae</taxon>
        <taxon>Phaeosphaeriaceae</taxon>
        <taxon>Parastagonospora</taxon>
    </lineage>
</organism>
<dbReference type="PANTHER" id="PTHR47843:SF2">
    <property type="entry name" value="BTB DOMAIN-CONTAINING PROTEIN"/>
    <property type="match status" value="1"/>
</dbReference>
<dbReference type="PANTHER" id="PTHR47843">
    <property type="entry name" value="BTB DOMAIN-CONTAINING PROTEIN-RELATED"/>
    <property type="match status" value="1"/>
</dbReference>
<dbReference type="Gene3D" id="3.30.710.10">
    <property type="entry name" value="Potassium Channel Kv1.1, Chain A"/>
    <property type="match status" value="1"/>
</dbReference>
<accession>A0A7U2I584</accession>
<proteinExistence type="predicted"/>
<dbReference type="CDD" id="cd18186">
    <property type="entry name" value="BTB_POZ_ZBTB_KLHL-like"/>
    <property type="match status" value="1"/>
</dbReference>
<protein>
    <recommendedName>
        <fullName evidence="1">BTB domain-containing protein</fullName>
    </recommendedName>
</protein>
<sequence length="253" mass="29158">MRATTEGAAKTITAPKALPRLSAPEVNFATIIVGSDQKRFVVHQGLLTHYSEFFRAALTGRFKEAEDKVVKLEDQSPRIFEVFVHWLYYQRFPDADHNDGAEIIELFQDEACLEKRYNSVGTLIKLYVFADRHDVEKLRLATINELFQRVLETVNCPHPTATSIEFAFEHLDVGSPLCHFLADVTCYVDILDPLDPDDVNSLPFMKMLWLRYKEMIGKASRNDDELQLCDYHEHADKEEREECEAKREKESSA</sequence>
<dbReference type="InterPro" id="IPR000210">
    <property type="entry name" value="BTB/POZ_dom"/>
</dbReference>
<reference evidence="3" key="1">
    <citation type="journal article" date="2021" name="BMC Genomics">
        <title>Chromosome-level genome assembly and manually-curated proteome of model necrotroph Parastagonospora nodorum Sn15 reveals a genome-wide trove of candidate effector homologs, and redundancy of virulence-related functions within an accessory chromosome.</title>
        <authorList>
            <person name="Bertazzoni S."/>
            <person name="Jones D.A.B."/>
            <person name="Phan H.T."/>
            <person name="Tan K.-C."/>
            <person name="Hane J.K."/>
        </authorList>
    </citation>
    <scope>NUCLEOTIDE SEQUENCE [LARGE SCALE GENOMIC DNA]</scope>
    <source>
        <strain evidence="3">SN15 / ATCC MYA-4574 / FGSC 10173)</strain>
    </source>
</reference>